<sequence length="67" mass="7339">MQIVSSSRVTREQERFQGLLQELSTPAKGEAENDDDAKEDGDGSVSQSLTRLYQKATRAGLRVAKAN</sequence>
<dbReference type="EMBL" id="CAGKOT010000030">
    <property type="protein sequence ID" value="CAB5371956.1"/>
    <property type="molecule type" value="Genomic_DNA"/>
</dbReference>
<evidence type="ECO:0000256" key="1">
    <source>
        <dbReference type="SAM" id="MobiDB-lite"/>
    </source>
</evidence>
<evidence type="ECO:0000313" key="3">
    <source>
        <dbReference type="Proteomes" id="UP000684084"/>
    </source>
</evidence>
<comment type="caution">
    <text evidence="2">The sequence shown here is derived from an EMBL/GenBank/DDBJ whole genome shotgun (WGS) entry which is preliminary data.</text>
</comment>
<proteinExistence type="predicted"/>
<name>A0A915ZEP5_9GLOM</name>
<dbReference type="AlphaFoldDB" id="A0A915ZEP5"/>
<reference evidence="2" key="1">
    <citation type="submission" date="2020-05" db="EMBL/GenBank/DDBJ databases">
        <authorList>
            <person name="Rincon C."/>
            <person name="Sanders R I."/>
            <person name="Robbins C."/>
            <person name="Chaturvedi A."/>
        </authorList>
    </citation>
    <scope>NUCLEOTIDE SEQUENCE</scope>
    <source>
        <strain evidence="2">CHB12</strain>
    </source>
</reference>
<feature type="region of interest" description="Disordered" evidence="1">
    <location>
        <begin position="1"/>
        <end position="49"/>
    </location>
</feature>
<dbReference type="OrthoDB" id="2437514at2759"/>
<dbReference type="Proteomes" id="UP000684084">
    <property type="component" value="Unassembled WGS sequence"/>
</dbReference>
<evidence type="ECO:0000313" key="2">
    <source>
        <dbReference type="EMBL" id="CAB5371956.1"/>
    </source>
</evidence>
<organism evidence="2 3">
    <name type="scientific">Rhizophagus irregularis</name>
    <dbReference type="NCBI Taxonomy" id="588596"/>
    <lineage>
        <taxon>Eukaryota</taxon>
        <taxon>Fungi</taxon>
        <taxon>Fungi incertae sedis</taxon>
        <taxon>Mucoromycota</taxon>
        <taxon>Glomeromycotina</taxon>
        <taxon>Glomeromycetes</taxon>
        <taxon>Glomerales</taxon>
        <taxon>Glomeraceae</taxon>
        <taxon>Rhizophagus</taxon>
    </lineage>
</organism>
<protein>
    <submittedName>
        <fullName evidence="2">Uncharacterized protein</fullName>
    </submittedName>
</protein>
<accession>A0A915ZEP5</accession>
<gene>
    <name evidence="2" type="ORF">CHRIB12_LOCUS13296</name>
</gene>